<evidence type="ECO:0000313" key="5">
    <source>
        <dbReference type="EMBL" id="KIX01811.1"/>
    </source>
</evidence>
<evidence type="ECO:0000256" key="2">
    <source>
        <dbReference type="ARBA" id="ARBA00013807"/>
    </source>
</evidence>
<sequence>MDCSICKQHPAADGGMHCITCARNMLYGVRNQLAHILLQKEELRRKVEAIVRPELDTSKPIDEETTKLREAWQHQQSNNDGQRLQEEKEEMERQIQEIQKDTEEKQAQAKAVRERLAEKRANLEIAKHALATKGRKKLQDLEDACVKQEAQNDALHNKTVEAKATLCREAATLLRLRHSKRKAKDGTIKDRYSLGGLVLPDLKEINNMRCTELSAVLGHATRLVYLCAFYIGIRLPAEITLPRRDYPLPTINTPLTSYFDQRIPFPGTGSSLSAPSSPTASRMDLSSFPRPRPLFIGTDDHNESVVQLAKKEPLAFNFFLEGISLLAWDIAWLSRTQGFVAGTETWEDICDIGRNLYQMILAPQQSAATFRVLTQREIQNRQRPSPENPPVPGRLGSTSHTSAHTFLGRANDSADNPSRSWRLNKYTMVADPLKKHLLVEMNNAEWELLDEQEWDDGGEKMDEAVFIKAKAMDGKDYDDARSIMTTAAAAKVAGVEEDNARAKGKSGWTKVKSREKP</sequence>
<evidence type="ECO:0000256" key="3">
    <source>
        <dbReference type="ARBA" id="ARBA00023054"/>
    </source>
</evidence>
<dbReference type="GO" id="GO:0005768">
    <property type="term" value="C:endosome"/>
    <property type="evidence" value="ECO:0007669"/>
    <property type="project" value="TreeGrafter"/>
</dbReference>
<dbReference type="InterPro" id="IPR018791">
    <property type="entry name" value="UV_resistance/autophagy_Atg14"/>
</dbReference>
<organism evidence="5 6">
    <name type="scientific">Rhinocladiella mackenziei CBS 650.93</name>
    <dbReference type="NCBI Taxonomy" id="1442369"/>
    <lineage>
        <taxon>Eukaryota</taxon>
        <taxon>Fungi</taxon>
        <taxon>Dikarya</taxon>
        <taxon>Ascomycota</taxon>
        <taxon>Pezizomycotina</taxon>
        <taxon>Eurotiomycetes</taxon>
        <taxon>Chaetothyriomycetidae</taxon>
        <taxon>Chaetothyriales</taxon>
        <taxon>Herpotrichiellaceae</taxon>
        <taxon>Rhinocladiella</taxon>
    </lineage>
</organism>
<dbReference type="HOGENOM" id="CLU_021590_1_0_1"/>
<evidence type="ECO:0000313" key="6">
    <source>
        <dbReference type="Proteomes" id="UP000053617"/>
    </source>
</evidence>
<dbReference type="GO" id="GO:0032991">
    <property type="term" value="C:protein-containing complex"/>
    <property type="evidence" value="ECO:0007669"/>
    <property type="project" value="UniProtKB-ARBA"/>
</dbReference>
<keyword evidence="6" id="KW-1185">Reference proteome</keyword>
<dbReference type="GO" id="GO:0000149">
    <property type="term" value="F:SNARE binding"/>
    <property type="evidence" value="ECO:0007669"/>
    <property type="project" value="TreeGrafter"/>
</dbReference>
<dbReference type="Proteomes" id="UP000053617">
    <property type="component" value="Unassembled WGS sequence"/>
</dbReference>
<name>A0A0D2IEX5_9EURO</name>
<dbReference type="PANTHER" id="PTHR15157">
    <property type="entry name" value="UV RADIATION RESISTANCE-ASSOCIATED GENE PROTEIN"/>
    <property type="match status" value="1"/>
</dbReference>
<feature type="region of interest" description="Disordered" evidence="4">
    <location>
        <begin position="490"/>
        <end position="517"/>
    </location>
</feature>
<dbReference type="PANTHER" id="PTHR15157:SF13">
    <property type="entry name" value="AUTOPHAGY-RELATED PROTEIN 14"/>
    <property type="match status" value="1"/>
</dbReference>
<dbReference type="Pfam" id="PF10186">
    <property type="entry name" value="ATG14"/>
    <property type="match status" value="1"/>
</dbReference>
<gene>
    <name evidence="5" type="ORF">Z518_09538</name>
</gene>
<accession>A0A0D2IEX5</accession>
<dbReference type="RefSeq" id="XP_013268947.1">
    <property type="nucleotide sequence ID" value="XM_013413493.1"/>
</dbReference>
<dbReference type="GO" id="GO:0035493">
    <property type="term" value="P:SNARE complex assembly"/>
    <property type="evidence" value="ECO:0007669"/>
    <property type="project" value="TreeGrafter"/>
</dbReference>
<evidence type="ECO:0000256" key="4">
    <source>
        <dbReference type="SAM" id="MobiDB-lite"/>
    </source>
</evidence>
<proteinExistence type="inferred from homology"/>
<reference evidence="5 6" key="1">
    <citation type="submission" date="2015-01" db="EMBL/GenBank/DDBJ databases">
        <title>The Genome Sequence of Rhinocladiella mackenzie CBS 650.93.</title>
        <authorList>
            <consortium name="The Broad Institute Genomics Platform"/>
            <person name="Cuomo C."/>
            <person name="de Hoog S."/>
            <person name="Gorbushina A."/>
            <person name="Stielow B."/>
            <person name="Teixiera M."/>
            <person name="Abouelleil A."/>
            <person name="Chapman S.B."/>
            <person name="Priest M."/>
            <person name="Young S.K."/>
            <person name="Wortman J."/>
            <person name="Nusbaum C."/>
            <person name="Birren B."/>
        </authorList>
    </citation>
    <scope>NUCLEOTIDE SEQUENCE [LARGE SCALE GENOMIC DNA]</scope>
    <source>
        <strain evidence="5 6">CBS 650.93</strain>
    </source>
</reference>
<feature type="region of interest" description="Disordered" evidence="4">
    <location>
        <begin position="71"/>
        <end position="90"/>
    </location>
</feature>
<feature type="region of interest" description="Disordered" evidence="4">
    <location>
        <begin position="378"/>
        <end position="401"/>
    </location>
</feature>
<protein>
    <recommendedName>
        <fullName evidence="2">Autophagy-related protein 14</fullName>
    </recommendedName>
</protein>
<dbReference type="EMBL" id="KN847481">
    <property type="protein sequence ID" value="KIX01811.1"/>
    <property type="molecule type" value="Genomic_DNA"/>
</dbReference>
<dbReference type="AlphaFoldDB" id="A0A0D2IEX5"/>
<dbReference type="VEuPathDB" id="FungiDB:Z518_09538"/>
<evidence type="ECO:0000256" key="1">
    <source>
        <dbReference type="ARBA" id="ARBA00009574"/>
    </source>
</evidence>
<keyword evidence="3" id="KW-0175">Coiled coil</keyword>
<comment type="similarity">
    <text evidence="1">Belongs to the ATG14 family.</text>
</comment>
<dbReference type="GO" id="GO:0000323">
    <property type="term" value="C:lytic vacuole"/>
    <property type="evidence" value="ECO:0007669"/>
    <property type="project" value="TreeGrafter"/>
</dbReference>
<dbReference type="GeneID" id="25297609"/>
<dbReference type="OrthoDB" id="16772at2759"/>